<dbReference type="PANTHER" id="PTHR47704">
    <property type="entry name" value="POTASSIUM TRANSPORTER KIMA"/>
    <property type="match status" value="1"/>
</dbReference>
<feature type="transmembrane region" description="Helical" evidence="1">
    <location>
        <begin position="263"/>
        <end position="285"/>
    </location>
</feature>
<dbReference type="KEGG" id="mant:BHD05_01265"/>
<feature type="transmembrane region" description="Helical" evidence="1">
    <location>
        <begin position="383"/>
        <end position="401"/>
    </location>
</feature>
<keyword evidence="3" id="KW-1185">Reference proteome</keyword>
<feature type="transmembrane region" description="Helical" evidence="1">
    <location>
        <begin position="116"/>
        <end position="134"/>
    </location>
</feature>
<gene>
    <name evidence="2" type="ORF">BHD05_01265</name>
</gene>
<dbReference type="Gene3D" id="1.20.1740.10">
    <property type="entry name" value="Amino acid/polyamine transporter I"/>
    <property type="match status" value="1"/>
</dbReference>
<reference evidence="2 3" key="1">
    <citation type="submission" date="2016-09" db="EMBL/GenBank/DDBJ databases">
        <title>Complete genome sequence of microbes from the polar regions.</title>
        <authorList>
            <person name="Liao L."/>
            <person name="Chen B."/>
        </authorList>
    </citation>
    <scope>NUCLEOTIDE SEQUENCE [LARGE SCALE GENOMIC DNA]</scope>
    <source>
        <strain evidence="2 3">ZS314</strain>
    </source>
</reference>
<dbReference type="Proteomes" id="UP000464507">
    <property type="component" value="Chromosome"/>
</dbReference>
<keyword evidence="1" id="KW-1133">Transmembrane helix</keyword>
<evidence type="ECO:0008006" key="4">
    <source>
        <dbReference type="Google" id="ProtNLM"/>
    </source>
</evidence>
<feature type="transmembrane region" description="Helical" evidence="1">
    <location>
        <begin position="181"/>
        <end position="201"/>
    </location>
</feature>
<keyword evidence="1" id="KW-0472">Membrane</keyword>
<name>A0A7L5AKL1_9MICO</name>
<feature type="transmembrane region" description="Helical" evidence="1">
    <location>
        <begin position="33"/>
        <end position="54"/>
    </location>
</feature>
<feature type="transmembrane region" description="Helical" evidence="1">
    <location>
        <begin position="141"/>
        <end position="161"/>
    </location>
</feature>
<dbReference type="PIRSF" id="PIRSF006060">
    <property type="entry name" value="AA_transporter"/>
    <property type="match status" value="1"/>
</dbReference>
<proteinExistence type="predicted"/>
<accession>A0A7L5AKL1</accession>
<protein>
    <recommendedName>
        <fullName evidence="4">Amino acid permease</fullName>
    </recommendedName>
</protein>
<feature type="transmembrane region" description="Helical" evidence="1">
    <location>
        <begin position="407"/>
        <end position="425"/>
    </location>
</feature>
<feature type="transmembrane region" description="Helical" evidence="1">
    <location>
        <begin position="87"/>
        <end position="110"/>
    </location>
</feature>
<evidence type="ECO:0000313" key="3">
    <source>
        <dbReference type="Proteomes" id="UP000464507"/>
    </source>
</evidence>
<organism evidence="2 3">
    <name type="scientific">Marisediminicola antarctica</name>
    <dbReference type="NCBI Taxonomy" id="674079"/>
    <lineage>
        <taxon>Bacteria</taxon>
        <taxon>Bacillati</taxon>
        <taxon>Actinomycetota</taxon>
        <taxon>Actinomycetes</taxon>
        <taxon>Micrococcales</taxon>
        <taxon>Microbacteriaceae</taxon>
        <taxon>Marisediminicola</taxon>
    </lineage>
</organism>
<dbReference type="OrthoDB" id="4123623at2"/>
<evidence type="ECO:0000256" key="1">
    <source>
        <dbReference type="SAM" id="Phobius"/>
    </source>
</evidence>
<dbReference type="InterPro" id="IPR053153">
    <property type="entry name" value="APC_K+_Transporter"/>
</dbReference>
<dbReference type="EMBL" id="CP017146">
    <property type="protein sequence ID" value="QHO70897.1"/>
    <property type="molecule type" value="Genomic_DNA"/>
</dbReference>
<feature type="transmembrane region" description="Helical" evidence="1">
    <location>
        <begin position="327"/>
        <end position="346"/>
    </location>
</feature>
<sequence>MLLLAFAFAVMADPVSSVAYAVEAALRALDGDLTLLVPTMGLVVGIVAVVIINYRQLVARYPGGGGAAGAAGEAFGDAWSFLPIGALIVDFVPTIAISVSAGASAVIAYFPQLAPMRLALALGLVLVVGGITLFGHLGRVVFAVMTISFIVVAVIVLAYGLGADPQPPVDAPVTSPGGASIFAVLLAFPVAMALATGVEAPSSAIAQLGQLDNEGRRRFGQLTLWLTLGVVGTITIGLAVEIARLQIALPSADSTLVAELARFAAPAPVFAAFQLVTALLLLAAASSSFQAGPGLLAALAERSIGKGHDIGILPSALGRTNRARTPYWGVALFGALAMVIVVVGGGRDQELVLFYAVAVFISFLAGLAAMAKFSRQDGRRGYFALNVFGAVVVGFTLVANLTRGYPLVSLAATLLIAGALFWMWVRAGRPRGVRNVAAEAELEAAELEGDDPADPAITSP</sequence>
<keyword evidence="1" id="KW-0812">Transmembrane</keyword>
<dbReference type="AlphaFoldDB" id="A0A7L5AKL1"/>
<feature type="transmembrane region" description="Helical" evidence="1">
    <location>
        <begin position="222"/>
        <end position="243"/>
    </location>
</feature>
<dbReference type="PANTHER" id="PTHR47704:SF1">
    <property type="entry name" value="POTASSIUM TRANSPORTER KIMA"/>
    <property type="match status" value="1"/>
</dbReference>
<feature type="transmembrane region" description="Helical" evidence="1">
    <location>
        <begin position="352"/>
        <end position="371"/>
    </location>
</feature>
<evidence type="ECO:0000313" key="2">
    <source>
        <dbReference type="EMBL" id="QHO70897.1"/>
    </source>
</evidence>